<proteinExistence type="inferred from homology"/>
<evidence type="ECO:0000256" key="5">
    <source>
        <dbReference type="ARBA" id="ARBA00022747"/>
    </source>
</evidence>
<comment type="catalytic activity">
    <reaction evidence="7">
        <text>a 2'-deoxycytidine in DNA + S-adenosyl-L-methionine = an N(4)-methyl-2'-deoxycytidine in DNA + S-adenosyl-L-homocysteine + H(+)</text>
        <dbReference type="Rhea" id="RHEA:16857"/>
        <dbReference type="Rhea" id="RHEA-COMP:11369"/>
        <dbReference type="Rhea" id="RHEA-COMP:13674"/>
        <dbReference type="ChEBI" id="CHEBI:15378"/>
        <dbReference type="ChEBI" id="CHEBI:57856"/>
        <dbReference type="ChEBI" id="CHEBI:59789"/>
        <dbReference type="ChEBI" id="CHEBI:85452"/>
        <dbReference type="ChEBI" id="CHEBI:137933"/>
        <dbReference type="EC" id="2.1.1.113"/>
    </reaction>
</comment>
<evidence type="ECO:0000256" key="7">
    <source>
        <dbReference type="ARBA" id="ARBA00049120"/>
    </source>
</evidence>
<reference evidence="11 12" key="1">
    <citation type="submission" date="2016-05" db="EMBL/GenBank/DDBJ databases">
        <title>Complete Genome and Methylome Analysis of Psychrotrophic Bacterial Isolates from Antarctic Lake Untersee.</title>
        <authorList>
            <person name="Fomenkov A."/>
            <person name="Akimov V.N."/>
            <person name="Vasilyeva L.V."/>
            <person name="Andersen D."/>
            <person name="Vincze T."/>
            <person name="Roberts R.J."/>
        </authorList>
    </citation>
    <scope>NUCLEOTIDE SEQUENCE [LARGE SCALE GENOMIC DNA]</scope>
    <source>
        <strain evidence="11 12">U14-5</strain>
    </source>
</reference>
<keyword evidence="3" id="KW-0808">Transferase</keyword>
<keyword evidence="2 11" id="KW-0489">Methyltransferase</keyword>
<evidence type="ECO:0000313" key="11">
    <source>
        <dbReference type="EMBL" id="APT45914.1"/>
    </source>
</evidence>
<dbReference type="InterPro" id="IPR017985">
    <property type="entry name" value="MeTrfase_CN4_CS"/>
</dbReference>
<dbReference type="PROSITE" id="PS00093">
    <property type="entry name" value="N4_MTASE"/>
    <property type="match status" value="1"/>
</dbReference>
<sequence>MELNQIIQGDCIKVVQSLPPDTIQTVITSPPYWGLRDYGMTEQIGLEETIQEYIQKIVSLFREIKRVLKDDGTVWLNLGDAYAGSGRGRIANGQAHPGIEHKQSVGQRSGVINLSNKVAGLKPKDLIGLPWRVAFALQEDGWYLRKDIVWNKPNAMPESVRDRPTSSHEYIFLLSKSQKYYYDHEAIKEEAAYKPFTDPPRGSKGAFGMEQQGRRENKPRGSFKGKYGDLAFRAIRNKRNKRSVWTVATKPTKDAHFATYPVELIEPCVLAGCPVGGIVLDPFMGSGTTGIAALKHSRNFIGIELNPEYIKIANKRLNGVQIELLHHL</sequence>
<dbReference type="GO" id="GO:0015667">
    <property type="term" value="F:site-specific DNA-methyltransferase (cytosine-N4-specific) activity"/>
    <property type="evidence" value="ECO:0007669"/>
    <property type="project" value="UniProtKB-EC"/>
</dbReference>
<dbReference type="EMBL" id="CP015607">
    <property type="protein sequence ID" value="APT45914.1"/>
    <property type="molecule type" value="Genomic_DNA"/>
</dbReference>
<evidence type="ECO:0000256" key="9">
    <source>
        <dbReference type="SAM" id="MobiDB-lite"/>
    </source>
</evidence>
<dbReference type="SUPFAM" id="SSF53335">
    <property type="entry name" value="S-adenosyl-L-methionine-dependent methyltransferases"/>
    <property type="match status" value="1"/>
</dbReference>
<name>A0A1L6ZHE0_BACIA</name>
<dbReference type="GO" id="GO:0005737">
    <property type="term" value="C:cytoplasm"/>
    <property type="evidence" value="ECO:0007669"/>
    <property type="project" value="TreeGrafter"/>
</dbReference>
<keyword evidence="6" id="KW-0238">DNA-binding</keyword>
<dbReference type="PANTHER" id="PTHR13370">
    <property type="entry name" value="RNA METHYLASE-RELATED"/>
    <property type="match status" value="1"/>
</dbReference>
<organism evidence="11 12">
    <name type="scientific">Bacillus safensis</name>
    <dbReference type="NCBI Taxonomy" id="561879"/>
    <lineage>
        <taxon>Bacteria</taxon>
        <taxon>Bacillati</taxon>
        <taxon>Bacillota</taxon>
        <taxon>Bacilli</taxon>
        <taxon>Bacillales</taxon>
        <taxon>Bacillaceae</taxon>
        <taxon>Bacillus</taxon>
    </lineage>
</organism>
<dbReference type="Gene3D" id="3.40.50.150">
    <property type="entry name" value="Vaccinia Virus protein VP39"/>
    <property type="match status" value="1"/>
</dbReference>
<feature type="domain" description="DNA methylase N-4/N-6" evidence="10">
    <location>
        <begin position="23"/>
        <end position="315"/>
    </location>
</feature>
<feature type="region of interest" description="Disordered" evidence="9">
    <location>
        <begin position="199"/>
        <end position="220"/>
    </location>
</feature>
<accession>A0A1L6ZHE0</accession>
<keyword evidence="5" id="KW-0680">Restriction system</keyword>
<dbReference type="GO" id="GO:0008170">
    <property type="term" value="F:N-methyltransferase activity"/>
    <property type="evidence" value="ECO:0007669"/>
    <property type="project" value="InterPro"/>
</dbReference>
<dbReference type="PANTHER" id="PTHR13370:SF3">
    <property type="entry name" value="TRNA (GUANINE(10)-N2)-METHYLTRANSFERASE HOMOLOG"/>
    <property type="match status" value="1"/>
</dbReference>
<comment type="similarity">
    <text evidence="1">Belongs to the N(4)/N(6)-methyltransferase family. N(4) subfamily.</text>
</comment>
<dbReference type="GO" id="GO:0009307">
    <property type="term" value="P:DNA restriction-modification system"/>
    <property type="evidence" value="ECO:0007669"/>
    <property type="project" value="UniProtKB-KW"/>
</dbReference>
<dbReference type="InterPro" id="IPR029063">
    <property type="entry name" value="SAM-dependent_MTases_sf"/>
</dbReference>
<evidence type="ECO:0000256" key="8">
    <source>
        <dbReference type="RuleBase" id="RU362026"/>
    </source>
</evidence>
<evidence type="ECO:0000256" key="3">
    <source>
        <dbReference type="ARBA" id="ARBA00022679"/>
    </source>
</evidence>
<dbReference type="RefSeq" id="WP_075622154.1">
    <property type="nucleotide sequence ID" value="NZ_CP015607.1"/>
</dbReference>
<dbReference type="PRINTS" id="PR00508">
    <property type="entry name" value="S21N4MTFRASE"/>
</dbReference>
<dbReference type="InterPro" id="IPR002941">
    <property type="entry name" value="DNA_methylase_N4/N6"/>
</dbReference>
<evidence type="ECO:0000256" key="6">
    <source>
        <dbReference type="ARBA" id="ARBA00023125"/>
    </source>
</evidence>
<dbReference type="AlphaFoldDB" id="A0A1L6ZHE0"/>
<evidence type="ECO:0000259" key="10">
    <source>
        <dbReference type="Pfam" id="PF01555"/>
    </source>
</evidence>
<dbReference type="Pfam" id="PF01555">
    <property type="entry name" value="N6_N4_Mtase"/>
    <property type="match status" value="1"/>
</dbReference>
<evidence type="ECO:0000256" key="1">
    <source>
        <dbReference type="ARBA" id="ARBA00010203"/>
    </source>
</evidence>
<evidence type="ECO:0000256" key="4">
    <source>
        <dbReference type="ARBA" id="ARBA00022691"/>
    </source>
</evidence>
<dbReference type="Proteomes" id="UP000185426">
    <property type="component" value="Chromosome"/>
</dbReference>
<evidence type="ECO:0000256" key="2">
    <source>
        <dbReference type="ARBA" id="ARBA00022603"/>
    </source>
</evidence>
<protein>
    <recommendedName>
        <fullName evidence="8">Methyltransferase</fullName>
        <ecNumber evidence="8">2.1.1.-</ecNumber>
    </recommendedName>
</protein>
<gene>
    <name evidence="11" type="ORF">BSA145_08355</name>
</gene>
<dbReference type="InterPro" id="IPR001091">
    <property type="entry name" value="RM_Methyltransferase"/>
</dbReference>
<dbReference type="EC" id="2.1.1.-" evidence="8"/>
<dbReference type="GO" id="GO:0032259">
    <property type="term" value="P:methylation"/>
    <property type="evidence" value="ECO:0007669"/>
    <property type="project" value="UniProtKB-KW"/>
</dbReference>
<dbReference type="GO" id="GO:0003677">
    <property type="term" value="F:DNA binding"/>
    <property type="evidence" value="ECO:0007669"/>
    <property type="project" value="UniProtKB-KW"/>
</dbReference>
<keyword evidence="4" id="KW-0949">S-adenosyl-L-methionine</keyword>
<evidence type="ECO:0000313" key="12">
    <source>
        <dbReference type="Proteomes" id="UP000185426"/>
    </source>
</evidence>